<reference evidence="1" key="1">
    <citation type="submission" date="2014-07" db="EMBL/GenBank/DDBJ databases">
        <authorList>
            <person name="Hornung V.Bastian."/>
        </authorList>
    </citation>
    <scope>NUCLEOTIDE SEQUENCE</scope>
    <source>
        <strain evidence="1">PCE-S</strain>
    </source>
</reference>
<organism evidence="1">
    <name type="scientific">Desulfitobacterium hafniense</name>
    <name type="common">Desulfitobacterium frappieri</name>
    <dbReference type="NCBI Taxonomy" id="49338"/>
    <lineage>
        <taxon>Bacteria</taxon>
        <taxon>Bacillati</taxon>
        <taxon>Bacillota</taxon>
        <taxon>Clostridia</taxon>
        <taxon>Eubacteriales</taxon>
        <taxon>Desulfitobacteriaceae</taxon>
        <taxon>Desulfitobacterium</taxon>
    </lineage>
</organism>
<evidence type="ECO:0000313" key="1">
    <source>
        <dbReference type="EMBL" id="CDX04631.1"/>
    </source>
</evidence>
<dbReference type="RefSeq" id="WP_018306498.1">
    <property type="nucleotide sequence ID" value="NZ_CABKQQ010000013.1"/>
</dbReference>
<gene>
    <name evidence="1" type="ORF">DPCES_4745</name>
</gene>
<sequence>MGMAGDGRKSGKIQIAIIGCIPKGLQITGIIMKLDSSIMKQYIRNLEDKHSKFEIDLGTSIHDSR</sequence>
<dbReference type="PATRIC" id="fig|49338.4.peg.5103"/>
<accession>A0A098B9T5</accession>
<name>A0A098B9T5_DESHA</name>
<dbReference type="EMBL" id="LK996017">
    <property type="protein sequence ID" value="CDX04631.1"/>
    <property type="molecule type" value="Genomic_DNA"/>
</dbReference>
<proteinExistence type="predicted"/>
<protein>
    <submittedName>
        <fullName evidence="1">Uncharacterized protein</fullName>
    </submittedName>
</protein>
<dbReference type="AlphaFoldDB" id="A0A098B9T5"/>